<dbReference type="Proteomes" id="UP000761534">
    <property type="component" value="Unassembled WGS sequence"/>
</dbReference>
<keyword evidence="3" id="KW-1185">Reference proteome</keyword>
<accession>A0A642V1I9</accession>
<protein>
    <submittedName>
        <fullName evidence="2">Uncharacterized protein</fullName>
    </submittedName>
</protein>
<dbReference type="AlphaFoldDB" id="A0A642V1I9"/>
<feature type="compositionally biased region" description="Basic and acidic residues" evidence="1">
    <location>
        <begin position="149"/>
        <end position="160"/>
    </location>
</feature>
<comment type="caution">
    <text evidence="2">The sequence shown here is derived from an EMBL/GenBank/DDBJ whole genome shotgun (WGS) entry which is preliminary data.</text>
</comment>
<proteinExistence type="predicted"/>
<feature type="compositionally biased region" description="Basic and acidic residues" evidence="1">
    <location>
        <begin position="193"/>
        <end position="233"/>
    </location>
</feature>
<reference evidence="2" key="1">
    <citation type="journal article" date="2019" name="G3 (Bethesda)">
        <title>Genome Assemblies of Two Rare Opportunistic Yeast Pathogens: Diutina rugosa (syn. Candida rugosa) and Trichomonascus ciferrii (syn. Candida ciferrii).</title>
        <authorList>
            <person name="Mixao V."/>
            <person name="Saus E."/>
            <person name="Hansen A.P."/>
            <person name="Lass-Florl C."/>
            <person name="Gabaldon T."/>
        </authorList>
    </citation>
    <scope>NUCLEOTIDE SEQUENCE</scope>
    <source>
        <strain evidence="2">CBS 4856</strain>
    </source>
</reference>
<organism evidence="2 3">
    <name type="scientific">Trichomonascus ciferrii</name>
    <dbReference type="NCBI Taxonomy" id="44093"/>
    <lineage>
        <taxon>Eukaryota</taxon>
        <taxon>Fungi</taxon>
        <taxon>Dikarya</taxon>
        <taxon>Ascomycota</taxon>
        <taxon>Saccharomycotina</taxon>
        <taxon>Dipodascomycetes</taxon>
        <taxon>Dipodascales</taxon>
        <taxon>Trichomonascaceae</taxon>
        <taxon>Trichomonascus</taxon>
        <taxon>Trichomonascus ciferrii complex</taxon>
    </lineage>
</organism>
<feature type="compositionally biased region" description="Basic and acidic residues" evidence="1">
    <location>
        <begin position="272"/>
        <end position="307"/>
    </location>
</feature>
<feature type="compositionally biased region" description="Polar residues" evidence="1">
    <location>
        <begin position="326"/>
        <end position="335"/>
    </location>
</feature>
<sequence>MDNYESVVSEVVFGEKQAVRNYPGCCINVQIRCLWSFYDKNKDSLDITYAIAGVKHVENAQPPVKEDLEPSEQNSQPKNEPVQVEVHDIVLAGKDQLEEASNTATRKLDCEMECTERFTKLGLIRNTWIGDDELKNLKSTAIPQSKDAAAAKDTAEKPKVSTEPAKQVGSKQQQQQKPTNRLADLFKNAPPKKTAEEKETTISDNHDDTHGDEDVKMEDAPRKKMSQSERLQKQAELQRMFDDDDEEEEEEENAKADEDEEMADADINLELDVDKEKGKEKEQSDKQAEKPKTNEEKPAEKKQEKKPPAPKKPPAQSKQGKKGKQTTLQSFFKKG</sequence>
<feature type="region of interest" description="Disordered" evidence="1">
    <location>
        <begin position="144"/>
        <end position="335"/>
    </location>
</feature>
<evidence type="ECO:0000313" key="3">
    <source>
        <dbReference type="Proteomes" id="UP000761534"/>
    </source>
</evidence>
<dbReference type="EMBL" id="SWFS01000319">
    <property type="protein sequence ID" value="KAA8910199.1"/>
    <property type="molecule type" value="Genomic_DNA"/>
</dbReference>
<name>A0A642V1I9_9ASCO</name>
<gene>
    <name evidence="2" type="ORF">TRICI_004217</name>
</gene>
<dbReference type="VEuPathDB" id="FungiDB:TRICI_004217"/>
<evidence type="ECO:0000313" key="2">
    <source>
        <dbReference type="EMBL" id="KAA8910199.1"/>
    </source>
</evidence>
<feature type="compositionally biased region" description="Acidic residues" evidence="1">
    <location>
        <begin position="242"/>
        <end position="271"/>
    </location>
</feature>
<evidence type="ECO:0000256" key="1">
    <source>
        <dbReference type="SAM" id="MobiDB-lite"/>
    </source>
</evidence>